<reference evidence="2 3" key="1">
    <citation type="submission" date="2019-05" db="EMBL/GenBank/DDBJ databases">
        <title>Another draft genome of Portunus trituberculatus and its Hox gene families provides insights of decapod evolution.</title>
        <authorList>
            <person name="Jeong J.-H."/>
            <person name="Song I."/>
            <person name="Kim S."/>
            <person name="Choi T."/>
            <person name="Kim D."/>
            <person name="Ryu S."/>
            <person name="Kim W."/>
        </authorList>
    </citation>
    <scope>NUCLEOTIDE SEQUENCE [LARGE SCALE GENOMIC DNA]</scope>
    <source>
        <tissue evidence="2">Muscle</tissue>
    </source>
</reference>
<evidence type="ECO:0000256" key="1">
    <source>
        <dbReference type="SAM" id="MobiDB-lite"/>
    </source>
</evidence>
<protein>
    <submittedName>
        <fullName evidence="2">Uncharacterized protein</fullName>
    </submittedName>
</protein>
<name>A0A5B7K876_PORTR</name>
<proteinExistence type="predicted"/>
<gene>
    <name evidence="2" type="ORF">E2C01_100501</name>
</gene>
<accession>A0A5B7K876</accession>
<evidence type="ECO:0000313" key="3">
    <source>
        <dbReference type="Proteomes" id="UP000324222"/>
    </source>
</evidence>
<evidence type="ECO:0000313" key="2">
    <source>
        <dbReference type="EMBL" id="MPD04793.1"/>
    </source>
</evidence>
<dbReference type="EMBL" id="VSRR010142824">
    <property type="protein sequence ID" value="MPD04793.1"/>
    <property type="molecule type" value="Genomic_DNA"/>
</dbReference>
<keyword evidence="3" id="KW-1185">Reference proteome</keyword>
<comment type="caution">
    <text evidence="2">The sequence shown here is derived from an EMBL/GenBank/DDBJ whole genome shotgun (WGS) entry which is preliminary data.</text>
</comment>
<dbReference type="AlphaFoldDB" id="A0A5B7K876"/>
<organism evidence="2 3">
    <name type="scientific">Portunus trituberculatus</name>
    <name type="common">Swimming crab</name>
    <name type="synonym">Neptunus trituberculatus</name>
    <dbReference type="NCBI Taxonomy" id="210409"/>
    <lineage>
        <taxon>Eukaryota</taxon>
        <taxon>Metazoa</taxon>
        <taxon>Ecdysozoa</taxon>
        <taxon>Arthropoda</taxon>
        <taxon>Crustacea</taxon>
        <taxon>Multicrustacea</taxon>
        <taxon>Malacostraca</taxon>
        <taxon>Eumalacostraca</taxon>
        <taxon>Eucarida</taxon>
        <taxon>Decapoda</taxon>
        <taxon>Pleocyemata</taxon>
        <taxon>Brachyura</taxon>
        <taxon>Eubrachyura</taxon>
        <taxon>Portunoidea</taxon>
        <taxon>Portunidae</taxon>
        <taxon>Portuninae</taxon>
        <taxon>Portunus</taxon>
    </lineage>
</organism>
<dbReference type="Proteomes" id="UP000324222">
    <property type="component" value="Unassembled WGS sequence"/>
</dbReference>
<feature type="region of interest" description="Disordered" evidence="1">
    <location>
        <begin position="60"/>
        <end position="79"/>
    </location>
</feature>
<sequence length="79" mass="9293">MQCLAVGDVCRVWEDVTLEVKPCHKALVVLEWSWRRHGGHPLQLLHLNLKHRQEVRERRDGEVERVMKKNGKENCKVGQ</sequence>